<evidence type="ECO:0000313" key="3">
    <source>
        <dbReference type="Proteomes" id="UP000546200"/>
    </source>
</evidence>
<proteinExistence type="predicted"/>
<dbReference type="Proteomes" id="UP000546200">
    <property type="component" value="Unassembled WGS sequence"/>
</dbReference>
<keyword evidence="3" id="KW-1185">Reference proteome</keyword>
<accession>A0A7W9BFB7</accession>
<dbReference type="RefSeq" id="WP_184058577.1">
    <property type="nucleotide sequence ID" value="NZ_JACIJK010000008.1"/>
</dbReference>
<dbReference type="AlphaFoldDB" id="A0A7W9BFB7"/>
<reference evidence="2 3" key="1">
    <citation type="submission" date="2020-08" db="EMBL/GenBank/DDBJ databases">
        <title>Genomic Encyclopedia of Type Strains, Phase IV (KMG-IV): sequencing the most valuable type-strain genomes for metagenomic binning, comparative biology and taxonomic classification.</title>
        <authorList>
            <person name="Goeker M."/>
        </authorList>
    </citation>
    <scope>NUCLEOTIDE SEQUENCE [LARGE SCALE GENOMIC DNA]</scope>
    <source>
        <strain evidence="2 3">DSM 100044</strain>
    </source>
</reference>
<name>A0A7W9BFB7_9SPHN</name>
<comment type="caution">
    <text evidence="2">The sequence shown here is derived from an EMBL/GenBank/DDBJ whole genome shotgun (WGS) entry which is preliminary data.</text>
</comment>
<sequence length="154" mass="16727">MEANPSTIVRAPDWEERLALYLDRVAEERFEWGVHDCALHAAAAVKAQTGVDPAAAFRGTYDTRTGSAEALRKHGAGTLLRTVTAWLGEPKHVSQAKRGDIVMKDRTTLGVCVGLYSYFVGEEHGQEGLVHVPTADCSRAFTVPFMAPSSVEGR</sequence>
<gene>
    <name evidence="2" type="ORF">FHS94_002698</name>
</gene>
<dbReference type="Pfam" id="PF22262">
    <property type="entry name" value="DUF6950"/>
    <property type="match status" value="1"/>
</dbReference>
<organism evidence="2 3">
    <name type="scientific">Sphingomonas aerophila</name>
    <dbReference type="NCBI Taxonomy" id="1344948"/>
    <lineage>
        <taxon>Bacteria</taxon>
        <taxon>Pseudomonadati</taxon>
        <taxon>Pseudomonadota</taxon>
        <taxon>Alphaproteobacteria</taxon>
        <taxon>Sphingomonadales</taxon>
        <taxon>Sphingomonadaceae</taxon>
        <taxon>Sphingomonas</taxon>
    </lineage>
</organism>
<feature type="domain" description="DUF6950" evidence="1">
    <location>
        <begin position="10"/>
        <end position="143"/>
    </location>
</feature>
<dbReference type="EMBL" id="JACIJK010000008">
    <property type="protein sequence ID" value="MBB5715841.1"/>
    <property type="molecule type" value="Genomic_DNA"/>
</dbReference>
<dbReference type="InterPro" id="IPR053802">
    <property type="entry name" value="DUF6950"/>
</dbReference>
<evidence type="ECO:0000313" key="2">
    <source>
        <dbReference type="EMBL" id="MBB5715841.1"/>
    </source>
</evidence>
<evidence type="ECO:0000259" key="1">
    <source>
        <dbReference type="Pfam" id="PF22262"/>
    </source>
</evidence>
<protein>
    <recommendedName>
        <fullName evidence="1">DUF6950 domain-containing protein</fullName>
    </recommendedName>
</protein>